<dbReference type="PANTHER" id="PTHR13308:SF40">
    <property type="entry name" value="NEDD4-BINDING PROTEIN 2-LIKE 1"/>
    <property type="match status" value="1"/>
</dbReference>
<dbReference type="Gene3D" id="3.40.50.300">
    <property type="entry name" value="P-loop containing nucleotide triphosphate hydrolases"/>
    <property type="match status" value="1"/>
</dbReference>
<dbReference type="AlphaFoldDB" id="A0A0F8ZRB7"/>
<comment type="caution">
    <text evidence="1">The sequence shown here is derived from an EMBL/GenBank/DDBJ whole genome shotgun (WGS) entry which is preliminary data.</text>
</comment>
<protein>
    <submittedName>
        <fullName evidence="1">Uncharacterized protein</fullName>
    </submittedName>
</protein>
<dbReference type="InterPro" id="IPR026302">
    <property type="entry name" value="NEDD4-bd_p2"/>
</dbReference>
<dbReference type="EMBL" id="LAZR01061981">
    <property type="protein sequence ID" value="KKK62461.1"/>
    <property type="molecule type" value="Genomic_DNA"/>
</dbReference>
<dbReference type="PANTHER" id="PTHR13308">
    <property type="entry name" value="NEDD4-BINDING PROTEIN 2-LIKE 1"/>
    <property type="match status" value="1"/>
</dbReference>
<organism evidence="1">
    <name type="scientific">marine sediment metagenome</name>
    <dbReference type="NCBI Taxonomy" id="412755"/>
    <lineage>
        <taxon>unclassified sequences</taxon>
        <taxon>metagenomes</taxon>
        <taxon>ecological metagenomes</taxon>
    </lineage>
</organism>
<accession>A0A0F8ZRB7</accession>
<dbReference type="SUPFAM" id="SSF52540">
    <property type="entry name" value="P-loop containing nucleoside triphosphate hydrolases"/>
    <property type="match status" value="1"/>
</dbReference>
<name>A0A0F8ZRB7_9ZZZZ</name>
<gene>
    <name evidence="1" type="ORF">LCGC14_3004120</name>
</gene>
<proteinExistence type="predicted"/>
<evidence type="ECO:0000313" key="1">
    <source>
        <dbReference type="EMBL" id="KKK62461.1"/>
    </source>
</evidence>
<sequence length="130" mass="14654">GKSTKARELVGLLEEGLSFHVCSADDFFISARTGEYEFDSKKLGQAHAWCKGSCYAAMSLGTDLVLIDNTSCQKWEYQPYIDMAYAFKYKVEEIIVGSFDDDSLLKYAERNTHGVPLGAIQRMATRFEQE</sequence>
<dbReference type="InterPro" id="IPR027417">
    <property type="entry name" value="P-loop_NTPase"/>
</dbReference>
<reference evidence="1" key="1">
    <citation type="journal article" date="2015" name="Nature">
        <title>Complex archaea that bridge the gap between prokaryotes and eukaryotes.</title>
        <authorList>
            <person name="Spang A."/>
            <person name="Saw J.H."/>
            <person name="Jorgensen S.L."/>
            <person name="Zaremba-Niedzwiedzka K."/>
            <person name="Martijn J."/>
            <person name="Lind A.E."/>
            <person name="van Eijk R."/>
            <person name="Schleper C."/>
            <person name="Guy L."/>
            <person name="Ettema T.J."/>
        </authorList>
    </citation>
    <scope>NUCLEOTIDE SEQUENCE</scope>
</reference>
<feature type="non-terminal residue" evidence="1">
    <location>
        <position position="1"/>
    </location>
</feature>